<keyword evidence="5" id="KW-0808">Transferase</keyword>
<dbReference type="InterPro" id="IPR017441">
    <property type="entry name" value="Protein_kinase_ATP_BS"/>
</dbReference>
<name>A0A3D8GL03_9BACI</name>
<evidence type="ECO:0000313" key="5">
    <source>
        <dbReference type="EMBL" id="RDU34786.1"/>
    </source>
</evidence>
<feature type="binding site" evidence="1">
    <location>
        <position position="54"/>
    </location>
    <ligand>
        <name>ATP</name>
        <dbReference type="ChEBI" id="CHEBI:30616"/>
    </ligand>
</feature>
<keyword evidence="3" id="KW-0812">Transmembrane</keyword>
<dbReference type="PROSITE" id="PS50011">
    <property type="entry name" value="PROTEIN_KINASE_DOM"/>
    <property type="match status" value="1"/>
</dbReference>
<dbReference type="SUPFAM" id="SSF56112">
    <property type="entry name" value="Protein kinase-like (PK-like)"/>
    <property type="match status" value="1"/>
</dbReference>
<keyword evidence="5" id="KW-0418">Kinase</keyword>
<dbReference type="GO" id="GO:0005524">
    <property type="term" value="F:ATP binding"/>
    <property type="evidence" value="ECO:0007669"/>
    <property type="project" value="UniProtKB-UniRule"/>
</dbReference>
<evidence type="ECO:0000256" key="1">
    <source>
        <dbReference type="PROSITE-ProRule" id="PRU10141"/>
    </source>
</evidence>
<dbReference type="PANTHER" id="PTHR44167:SF24">
    <property type="entry name" value="SERINE_THREONINE-PROTEIN KINASE CHK2"/>
    <property type="match status" value="1"/>
</dbReference>
<organism evidence="5 6">
    <name type="scientific">Neobacillus piezotolerans</name>
    <dbReference type="NCBI Taxonomy" id="2259171"/>
    <lineage>
        <taxon>Bacteria</taxon>
        <taxon>Bacillati</taxon>
        <taxon>Bacillota</taxon>
        <taxon>Bacilli</taxon>
        <taxon>Bacillales</taxon>
        <taxon>Bacillaceae</taxon>
        <taxon>Neobacillus</taxon>
    </lineage>
</organism>
<gene>
    <name evidence="5" type="ORF">DRW41_21530</name>
</gene>
<dbReference type="EMBL" id="QNQT01000018">
    <property type="protein sequence ID" value="RDU34786.1"/>
    <property type="molecule type" value="Genomic_DNA"/>
</dbReference>
<keyword evidence="3" id="KW-1133">Transmembrane helix</keyword>
<feature type="transmembrane region" description="Helical" evidence="3">
    <location>
        <begin position="303"/>
        <end position="320"/>
    </location>
</feature>
<proteinExistence type="predicted"/>
<dbReference type="AlphaFoldDB" id="A0A3D8GL03"/>
<evidence type="ECO:0000256" key="2">
    <source>
        <dbReference type="SAM" id="MobiDB-lite"/>
    </source>
</evidence>
<keyword evidence="6" id="KW-1185">Reference proteome</keyword>
<dbReference type="OrthoDB" id="583109at2"/>
<dbReference type="PANTHER" id="PTHR44167">
    <property type="entry name" value="OVARIAN-SPECIFIC SERINE/THREONINE-PROTEIN KINASE LOK-RELATED"/>
    <property type="match status" value="1"/>
</dbReference>
<dbReference type="SMART" id="SM00220">
    <property type="entry name" value="S_TKc"/>
    <property type="match status" value="1"/>
</dbReference>
<protein>
    <submittedName>
        <fullName evidence="5">Protein kinase family protein</fullName>
    </submittedName>
</protein>
<dbReference type="Gene3D" id="1.10.510.10">
    <property type="entry name" value="Transferase(Phosphotransferase) domain 1"/>
    <property type="match status" value="1"/>
</dbReference>
<dbReference type="GO" id="GO:0004674">
    <property type="term" value="F:protein serine/threonine kinase activity"/>
    <property type="evidence" value="ECO:0007669"/>
    <property type="project" value="TreeGrafter"/>
</dbReference>
<dbReference type="Proteomes" id="UP000257144">
    <property type="component" value="Unassembled WGS sequence"/>
</dbReference>
<dbReference type="GO" id="GO:0005737">
    <property type="term" value="C:cytoplasm"/>
    <property type="evidence" value="ECO:0007669"/>
    <property type="project" value="TreeGrafter"/>
</dbReference>
<evidence type="ECO:0000256" key="3">
    <source>
        <dbReference type="SAM" id="Phobius"/>
    </source>
</evidence>
<dbReference type="InterPro" id="IPR011009">
    <property type="entry name" value="Kinase-like_dom_sf"/>
</dbReference>
<feature type="compositionally biased region" description="Basic residues" evidence="2">
    <location>
        <begin position="286"/>
        <end position="298"/>
    </location>
</feature>
<reference evidence="5 6" key="1">
    <citation type="submission" date="2018-07" db="EMBL/GenBank/DDBJ databases">
        <title>Bacillus sp. YLB-04 draft genome sequence.</title>
        <authorList>
            <person name="Yu L."/>
            <person name="Tang X."/>
        </authorList>
    </citation>
    <scope>NUCLEOTIDE SEQUENCE [LARGE SCALE GENOMIC DNA]</scope>
    <source>
        <strain evidence="5 6">YLB-04</strain>
    </source>
</reference>
<dbReference type="Pfam" id="PF00069">
    <property type="entry name" value="Pkinase"/>
    <property type="match status" value="1"/>
</dbReference>
<keyword evidence="1" id="KW-0067">ATP-binding</keyword>
<dbReference type="PROSITE" id="PS00107">
    <property type="entry name" value="PROTEIN_KINASE_ATP"/>
    <property type="match status" value="1"/>
</dbReference>
<feature type="region of interest" description="Disordered" evidence="2">
    <location>
        <begin position="269"/>
        <end position="298"/>
    </location>
</feature>
<sequence>MMNPSSKSPCRFRPGAVIAGKWHRNEYVLVKELGNGANGVVYLVKKGNTEAALKISGNGVSITSEVNVLQSFAKARGHALGPLLLDVDDWISPEGRFSFYVMEYIKGPGLQQFLSYKGREWMHVLLLQLLNDLDLLHKSGWVFGDLKPENLIVTGPPPRIRCIDVGGTTKIGRAIKEYTEFYDRGYWGLGSRKAEPSYDLFAVAMVMVAAAHKGNFRKAEGGIGQLLTAVRNKEELLPYEHVLSSALLGKYASAREMRNELLGCIAPPKPESTVSASKAPSSTQPLKRHSPGKNKKNSGKRETFYVISFMALLYLVYIVVQLS</sequence>
<feature type="domain" description="Protein kinase" evidence="4">
    <location>
        <begin position="27"/>
        <end position="287"/>
    </location>
</feature>
<evidence type="ECO:0000313" key="6">
    <source>
        <dbReference type="Proteomes" id="UP000257144"/>
    </source>
</evidence>
<evidence type="ECO:0000259" key="4">
    <source>
        <dbReference type="PROSITE" id="PS50011"/>
    </source>
</evidence>
<comment type="caution">
    <text evidence="5">The sequence shown here is derived from an EMBL/GenBank/DDBJ whole genome shotgun (WGS) entry which is preliminary data.</text>
</comment>
<keyword evidence="3" id="KW-0472">Membrane</keyword>
<keyword evidence="1" id="KW-0547">Nucleotide-binding</keyword>
<accession>A0A3D8GL03</accession>
<feature type="compositionally biased region" description="Polar residues" evidence="2">
    <location>
        <begin position="272"/>
        <end position="285"/>
    </location>
</feature>
<dbReference type="InterPro" id="IPR000719">
    <property type="entry name" value="Prot_kinase_dom"/>
</dbReference>